<evidence type="ECO:0000313" key="2">
    <source>
        <dbReference type="EMBL" id="AHC27470.1"/>
    </source>
</evidence>
<name>V5XGB7_MYCNE</name>
<protein>
    <submittedName>
        <fullName evidence="2">Regulatory protein</fullName>
    </submittedName>
</protein>
<accession>V5XGB7</accession>
<organism evidence="2 3">
    <name type="scientific">Mycolicibacterium neoaurum VKM Ac-1815D</name>
    <dbReference type="NCBI Taxonomy" id="700508"/>
    <lineage>
        <taxon>Bacteria</taxon>
        <taxon>Bacillati</taxon>
        <taxon>Actinomycetota</taxon>
        <taxon>Actinomycetes</taxon>
        <taxon>Mycobacteriales</taxon>
        <taxon>Mycobacteriaceae</taxon>
        <taxon>Mycolicibacterium</taxon>
    </lineage>
</organism>
<reference evidence="2 3" key="1">
    <citation type="journal article" date="2014" name="Genome Announc.">
        <title>Complete Genome Sequence of Sterol-Transforming Mycobacterium neoaurum Strain VKM Ac-1815D.</title>
        <authorList>
            <person name="Shtratnikova V.Y."/>
            <person name="Bragin E.Y."/>
            <person name="Dovbnya D.V."/>
            <person name="Pekov Y.A."/>
            <person name="Schelkunov M.I."/>
            <person name="Strizhov N."/>
            <person name="Ivashina T.V."/>
            <person name="Ashapkin V.V."/>
            <person name="Donova M.V."/>
        </authorList>
    </citation>
    <scope>NUCLEOTIDE SEQUENCE [LARGE SCALE GENOMIC DNA]</scope>
    <source>
        <strain evidence="2 3">VKM Ac-1815D</strain>
    </source>
</reference>
<feature type="region of interest" description="Disordered" evidence="1">
    <location>
        <begin position="45"/>
        <end position="79"/>
    </location>
</feature>
<keyword evidence="3" id="KW-1185">Reference proteome</keyword>
<evidence type="ECO:0000256" key="1">
    <source>
        <dbReference type="SAM" id="MobiDB-lite"/>
    </source>
</evidence>
<dbReference type="AlphaFoldDB" id="V5XGB7"/>
<dbReference type="EMBL" id="CP006936">
    <property type="protein sequence ID" value="AHC27470.1"/>
    <property type="molecule type" value="Genomic_DNA"/>
</dbReference>
<gene>
    <name evidence="2" type="ORF">D174_24245</name>
</gene>
<feature type="compositionally biased region" description="Basic and acidic residues" evidence="1">
    <location>
        <begin position="64"/>
        <end position="73"/>
    </location>
</feature>
<sequence length="79" mass="8381">MTFPIGTAPASVECEKCCAASNRLYGGGAMVRSNPAGTRALDLHAQSQANPGVVRRSSASSDPARLRYADPRHRMLPKP</sequence>
<dbReference type="Proteomes" id="UP000018763">
    <property type="component" value="Chromosome"/>
</dbReference>
<evidence type="ECO:0000313" key="3">
    <source>
        <dbReference type="Proteomes" id="UP000018763"/>
    </source>
</evidence>
<proteinExistence type="predicted"/>